<feature type="domain" description="YhcG PDDEXK nuclease" evidence="1">
    <location>
        <begin position="30"/>
        <end position="98"/>
    </location>
</feature>
<dbReference type="PANTHER" id="PTHR30547:SF5">
    <property type="entry name" value="NUCLEASE YHCG-RELATED"/>
    <property type="match status" value="1"/>
</dbReference>
<protein>
    <recommendedName>
        <fullName evidence="1">YhcG PDDEXK nuclease domain-containing protein</fullName>
    </recommendedName>
</protein>
<feature type="non-terminal residue" evidence="2">
    <location>
        <position position="1"/>
    </location>
</feature>
<evidence type="ECO:0000313" key="2">
    <source>
        <dbReference type="EMBL" id="SEG63615.1"/>
    </source>
</evidence>
<gene>
    <name evidence="2" type="ORF">SAMN05421819_3993</name>
</gene>
<keyword evidence="3" id="KW-1185">Reference proteome</keyword>
<name>A0A1H6BT40_9BACT</name>
<accession>A0A1H6BT40</accession>
<evidence type="ECO:0000259" key="1">
    <source>
        <dbReference type="Pfam" id="PF06250"/>
    </source>
</evidence>
<organism evidence="2 3">
    <name type="scientific">Bryocella elongata</name>
    <dbReference type="NCBI Taxonomy" id="863522"/>
    <lineage>
        <taxon>Bacteria</taxon>
        <taxon>Pseudomonadati</taxon>
        <taxon>Acidobacteriota</taxon>
        <taxon>Terriglobia</taxon>
        <taxon>Terriglobales</taxon>
        <taxon>Acidobacteriaceae</taxon>
        <taxon>Bryocella</taxon>
    </lineage>
</organism>
<dbReference type="PANTHER" id="PTHR30547">
    <property type="entry name" value="UNCHARACTERIZED PROTEIN YHCG-RELATED"/>
    <property type="match status" value="1"/>
</dbReference>
<dbReference type="RefSeq" id="WP_146072239.1">
    <property type="nucleotide sequence ID" value="NZ_FNVA01000007.1"/>
</dbReference>
<proteinExistence type="predicted"/>
<dbReference type="InterPro" id="IPR009362">
    <property type="entry name" value="YhcG_C"/>
</dbReference>
<dbReference type="Proteomes" id="UP000236728">
    <property type="component" value="Unassembled WGS sequence"/>
</dbReference>
<reference evidence="2 3" key="1">
    <citation type="submission" date="2016-10" db="EMBL/GenBank/DDBJ databases">
        <authorList>
            <person name="de Groot N.N."/>
        </authorList>
    </citation>
    <scope>NUCLEOTIDE SEQUENCE [LARGE SCALE GENOMIC DNA]</scope>
    <source>
        <strain evidence="2 3">DSM 22489</strain>
    </source>
</reference>
<sequence length="107" mass="12379">LNRLFFILRPPVPITRELQIQLAEFAGGRSQDLGQMQMYVNYFDSFVKTEAENHTIGIVLCTKKNAALVEITLPKDANIHAREYQLYLPSKEELKRKLEEWIDGQAD</sequence>
<evidence type="ECO:0000313" key="3">
    <source>
        <dbReference type="Proteomes" id="UP000236728"/>
    </source>
</evidence>
<dbReference type="AlphaFoldDB" id="A0A1H6BT40"/>
<dbReference type="Pfam" id="PF06250">
    <property type="entry name" value="YhcG_C"/>
    <property type="match status" value="1"/>
</dbReference>
<dbReference type="EMBL" id="FNVA01000007">
    <property type="protein sequence ID" value="SEG63615.1"/>
    <property type="molecule type" value="Genomic_DNA"/>
</dbReference>
<dbReference type="InterPro" id="IPR053148">
    <property type="entry name" value="PD-DEXK-like_domain"/>
</dbReference>
<dbReference type="OrthoDB" id="9801263at2"/>